<feature type="compositionally biased region" description="Basic and acidic residues" evidence="4">
    <location>
        <begin position="71"/>
        <end position="80"/>
    </location>
</feature>
<protein>
    <recommendedName>
        <fullName evidence="6">J domain-containing protein</fullName>
    </recommendedName>
</protein>
<feature type="domain" description="J" evidence="6">
    <location>
        <begin position="83"/>
        <end position="151"/>
    </location>
</feature>
<reference evidence="7 8" key="1">
    <citation type="journal article" date="2018" name="Mol. Biol. Evol.">
        <title>Broad Genomic Sampling Reveals a Smut Pathogenic Ancestry of the Fungal Clade Ustilaginomycotina.</title>
        <authorList>
            <person name="Kijpornyongpan T."/>
            <person name="Mondo S.J."/>
            <person name="Barry K."/>
            <person name="Sandor L."/>
            <person name="Lee J."/>
            <person name="Lipzen A."/>
            <person name="Pangilinan J."/>
            <person name="LaButti K."/>
            <person name="Hainaut M."/>
            <person name="Henrissat B."/>
            <person name="Grigoriev I.V."/>
            <person name="Spatafora J.W."/>
            <person name="Aime M.C."/>
        </authorList>
    </citation>
    <scope>NUCLEOTIDE SEQUENCE [LARGE SCALE GENOMIC DNA]</scope>
    <source>
        <strain evidence="7 8">MCA 5214</strain>
    </source>
</reference>
<dbReference type="GO" id="GO:0042407">
    <property type="term" value="P:cristae formation"/>
    <property type="evidence" value="ECO:0007669"/>
    <property type="project" value="TreeGrafter"/>
</dbReference>
<dbReference type="PROSITE" id="PS50076">
    <property type="entry name" value="DNAJ_2"/>
    <property type="match status" value="1"/>
</dbReference>
<comment type="subcellular location">
    <subcellularLocation>
        <location evidence="1">Membrane</location>
    </subcellularLocation>
</comment>
<keyword evidence="2 5" id="KW-0472">Membrane</keyword>
<evidence type="ECO:0000256" key="5">
    <source>
        <dbReference type="SAM" id="Phobius"/>
    </source>
</evidence>
<feature type="region of interest" description="Disordered" evidence="4">
    <location>
        <begin position="1"/>
        <end position="80"/>
    </location>
</feature>
<feature type="region of interest" description="Disordered" evidence="4">
    <location>
        <begin position="209"/>
        <end position="236"/>
    </location>
</feature>
<keyword evidence="5" id="KW-1133">Transmembrane helix</keyword>
<dbReference type="PRINTS" id="PR00625">
    <property type="entry name" value="JDOMAIN"/>
</dbReference>
<accession>A0A316V526</accession>
<evidence type="ECO:0000313" key="8">
    <source>
        <dbReference type="Proteomes" id="UP000245884"/>
    </source>
</evidence>
<dbReference type="PANTHER" id="PTHR44157:SF1">
    <property type="entry name" value="DNAJ HOMOLOG SUBFAMILY C MEMBER 11"/>
    <property type="match status" value="1"/>
</dbReference>
<dbReference type="Pfam" id="PF22774">
    <property type="entry name" value="DNAJC11_beta-barrel"/>
    <property type="match status" value="1"/>
</dbReference>
<feature type="transmembrane region" description="Helical" evidence="5">
    <location>
        <begin position="493"/>
        <end position="514"/>
    </location>
</feature>
<dbReference type="Pfam" id="PF00226">
    <property type="entry name" value="DnaJ"/>
    <property type="match status" value="1"/>
</dbReference>
<dbReference type="Pfam" id="PF11875">
    <property type="entry name" value="DnaJ-like_C11_C"/>
    <property type="match status" value="1"/>
</dbReference>
<keyword evidence="8" id="KW-1185">Reference proteome</keyword>
<proteinExistence type="predicted"/>
<feature type="compositionally biased region" description="Acidic residues" evidence="4">
    <location>
        <begin position="56"/>
        <end position="65"/>
    </location>
</feature>
<dbReference type="InterPro" id="IPR018253">
    <property type="entry name" value="DnaJ_domain_CS"/>
</dbReference>
<dbReference type="SUPFAM" id="SSF46565">
    <property type="entry name" value="Chaperone J-domain"/>
    <property type="match status" value="1"/>
</dbReference>
<dbReference type="InterPro" id="IPR055225">
    <property type="entry name" value="DNAJC11-like_beta-barrel"/>
</dbReference>
<dbReference type="CDD" id="cd06257">
    <property type="entry name" value="DnaJ"/>
    <property type="match status" value="1"/>
</dbReference>
<organism evidence="7 8">
    <name type="scientific">Jaminaea rosea</name>
    <dbReference type="NCBI Taxonomy" id="1569628"/>
    <lineage>
        <taxon>Eukaryota</taxon>
        <taxon>Fungi</taxon>
        <taxon>Dikarya</taxon>
        <taxon>Basidiomycota</taxon>
        <taxon>Ustilaginomycotina</taxon>
        <taxon>Exobasidiomycetes</taxon>
        <taxon>Microstromatales</taxon>
        <taxon>Microstromatales incertae sedis</taxon>
        <taxon>Jaminaea</taxon>
    </lineage>
</organism>
<evidence type="ECO:0000256" key="2">
    <source>
        <dbReference type="ARBA" id="ARBA00023136"/>
    </source>
</evidence>
<dbReference type="InterPro" id="IPR036869">
    <property type="entry name" value="J_dom_sf"/>
</dbReference>
<evidence type="ECO:0000256" key="4">
    <source>
        <dbReference type="SAM" id="MobiDB-lite"/>
    </source>
</evidence>
<dbReference type="GO" id="GO:0016020">
    <property type="term" value="C:membrane"/>
    <property type="evidence" value="ECO:0007669"/>
    <property type="project" value="UniProtKB-SubCell"/>
</dbReference>
<evidence type="ECO:0000256" key="3">
    <source>
        <dbReference type="ARBA" id="ARBA00023186"/>
    </source>
</evidence>
<dbReference type="Gene3D" id="1.10.287.110">
    <property type="entry name" value="DnaJ domain"/>
    <property type="match status" value="1"/>
</dbReference>
<dbReference type="InterPro" id="IPR024586">
    <property type="entry name" value="DnaJ-like_C11_C"/>
</dbReference>
<sequence length="694" mass="75463">MDAAIDDPYGESAQGSSSASASASTSSRAAPPRAASPPRSHPPSSRGNHNGHANTNDEDDEDEESPSNAAESDHEILEHETDRYYALLNVDREATPDQIREAYRSLAVALHPDKHLEPRSKAAAQSRFRDIQRAYEVLSDREKRTVYDHFGEEGLNSTWTVSTRGRSPEELRREFERQKEMKKEKEAADLVRSRGEFTAQIDATGFFAPAHAIRRRPAPRPAPAPSTAPTAADTAADRASLVQVRSLMGKHGFDVPLAERTTVNFSGQMLSRNGSGGGNFLGTVKHQWSPRLQTDLMFTLMKPRIVQLKGQYQINEFSFFNWTVGGSTTMLPPSFNVTYGQRLSNESPLTGFTTVRSGTYTLGPWGRAAAEAGLLRMDPPSVLVGLTSQHNSGKGWTVSTTIGLSDTNVNLERGLAPIKWLGGARLRMGLSVGSGSGASVHLHGDKRVTEGTDVGVGVTAGLPGGVTMRVSFNRLGQKVALPILLAPAPRADLVIAATALPLMGLFAAESLYLAPKRKRKVRGRLAELRRDNWDLIRQRRRAAKEGVEALRSQARKRASSERAKGGLIVIEAWYGRADALPVSEAILEGAVDAEELDRRAWLGEARNAEAEASSPSSSAQPLYCDVRIPLQALVSRSGLVIPGGRSKSNLLGFYDAAMGERKVLRVRYLFRGQVHEATFADKDAVACPLRAHQL</sequence>
<dbReference type="Proteomes" id="UP000245884">
    <property type="component" value="Unassembled WGS sequence"/>
</dbReference>
<dbReference type="SMART" id="SM00271">
    <property type="entry name" value="DnaJ"/>
    <property type="match status" value="1"/>
</dbReference>
<name>A0A316V526_9BASI</name>
<gene>
    <name evidence="7" type="ORF">BDZ90DRAFT_248139</name>
</gene>
<dbReference type="OrthoDB" id="10250354at2759"/>
<dbReference type="EMBL" id="KZ819662">
    <property type="protein sequence ID" value="PWN30505.1"/>
    <property type="molecule type" value="Genomic_DNA"/>
</dbReference>
<dbReference type="GeneID" id="37029442"/>
<keyword evidence="3" id="KW-0143">Chaperone</keyword>
<dbReference type="PANTHER" id="PTHR44157">
    <property type="entry name" value="DNAJ HOMOLOG SUBFAMILY C MEMBER 11"/>
    <property type="match status" value="1"/>
</dbReference>
<dbReference type="PROSITE" id="PS00636">
    <property type="entry name" value="DNAJ_1"/>
    <property type="match status" value="1"/>
</dbReference>
<evidence type="ECO:0000259" key="6">
    <source>
        <dbReference type="PROSITE" id="PS50076"/>
    </source>
</evidence>
<dbReference type="InterPro" id="IPR001623">
    <property type="entry name" value="DnaJ_domain"/>
</dbReference>
<dbReference type="GO" id="GO:0005739">
    <property type="term" value="C:mitochondrion"/>
    <property type="evidence" value="ECO:0007669"/>
    <property type="project" value="GOC"/>
</dbReference>
<evidence type="ECO:0000313" key="7">
    <source>
        <dbReference type="EMBL" id="PWN30505.1"/>
    </source>
</evidence>
<feature type="compositionally biased region" description="Low complexity" evidence="4">
    <location>
        <begin position="227"/>
        <end position="236"/>
    </location>
</feature>
<dbReference type="STRING" id="1569628.A0A316V526"/>
<keyword evidence="5" id="KW-0812">Transmembrane</keyword>
<dbReference type="RefSeq" id="XP_025365117.1">
    <property type="nucleotide sequence ID" value="XM_025507619.1"/>
</dbReference>
<feature type="compositionally biased region" description="Low complexity" evidence="4">
    <location>
        <begin position="16"/>
        <end position="46"/>
    </location>
</feature>
<evidence type="ECO:0000256" key="1">
    <source>
        <dbReference type="ARBA" id="ARBA00004370"/>
    </source>
</evidence>
<dbReference type="AlphaFoldDB" id="A0A316V526"/>
<dbReference type="InterPro" id="IPR052243">
    <property type="entry name" value="Mito_inner_membrane_organizer"/>
</dbReference>